<dbReference type="AlphaFoldDB" id="A0A4P9WA68"/>
<dbReference type="EMBL" id="KZ996748">
    <property type="protein sequence ID" value="RKO88393.1"/>
    <property type="molecule type" value="Genomic_DNA"/>
</dbReference>
<accession>A0A4P9WA68</accession>
<organism evidence="1 2">
    <name type="scientific">Blyttiomyces helicus</name>
    <dbReference type="NCBI Taxonomy" id="388810"/>
    <lineage>
        <taxon>Eukaryota</taxon>
        <taxon>Fungi</taxon>
        <taxon>Fungi incertae sedis</taxon>
        <taxon>Chytridiomycota</taxon>
        <taxon>Chytridiomycota incertae sedis</taxon>
        <taxon>Chytridiomycetes</taxon>
        <taxon>Chytridiomycetes incertae sedis</taxon>
        <taxon>Blyttiomyces</taxon>
    </lineage>
</organism>
<gene>
    <name evidence="1" type="ORF">BDK51DRAFT_39465</name>
</gene>
<sequence length="297" mass="33296">MALRDAYASRDEDKDDGLQVLIEDLRTLENIAWRKLKHILQLARLIDVAADKHTLPKLEDILALGTEKAVIKFSAQQRSAGAISGCEMGDKWFLSLWSTAAQWGPTYDRAQQAGGRLASLTALTVTAAKFPYLTQSNRTCHAIALMSLLDKKQMDVFTLDTWTRFLREDFQVLAKGVYLWDANLQEKVLVIGVSSGIIGDAPWRMEFAGLKQASALSWPMCHFRLIMCSHGNGMLVQKRHRNDAGAEECECVQPRGSDSRTEVTARALHVELKEGITEIARGNGDQFRITRFSDIWD</sequence>
<name>A0A4P9WA68_9FUNG</name>
<evidence type="ECO:0000313" key="1">
    <source>
        <dbReference type="EMBL" id="RKO88393.1"/>
    </source>
</evidence>
<dbReference type="OrthoDB" id="2185464at2759"/>
<reference evidence="2" key="1">
    <citation type="journal article" date="2018" name="Nat. Microbiol.">
        <title>Leveraging single-cell genomics to expand the fungal tree of life.</title>
        <authorList>
            <person name="Ahrendt S.R."/>
            <person name="Quandt C.A."/>
            <person name="Ciobanu D."/>
            <person name="Clum A."/>
            <person name="Salamov A."/>
            <person name="Andreopoulos B."/>
            <person name="Cheng J.F."/>
            <person name="Woyke T."/>
            <person name="Pelin A."/>
            <person name="Henrissat B."/>
            <person name="Reynolds N.K."/>
            <person name="Benny G.L."/>
            <person name="Smith M.E."/>
            <person name="James T.Y."/>
            <person name="Grigoriev I.V."/>
        </authorList>
    </citation>
    <scope>NUCLEOTIDE SEQUENCE [LARGE SCALE GENOMIC DNA]</scope>
</reference>
<keyword evidence="2" id="KW-1185">Reference proteome</keyword>
<evidence type="ECO:0000313" key="2">
    <source>
        <dbReference type="Proteomes" id="UP000269721"/>
    </source>
</evidence>
<proteinExistence type="predicted"/>
<protein>
    <submittedName>
        <fullName evidence="1">Uncharacterized protein</fullName>
    </submittedName>
</protein>
<dbReference type="Proteomes" id="UP000269721">
    <property type="component" value="Unassembled WGS sequence"/>
</dbReference>